<gene>
    <name evidence="2" type="ORF">ACFSQ6_07540</name>
</gene>
<dbReference type="Proteomes" id="UP001597418">
    <property type="component" value="Unassembled WGS sequence"/>
</dbReference>
<keyword evidence="3" id="KW-1185">Reference proteome</keyword>
<accession>A0ABW5UEY2</accession>
<dbReference type="Pfam" id="PF17127">
    <property type="entry name" value="DUF5106"/>
    <property type="match status" value="1"/>
</dbReference>
<organism evidence="2 3">
    <name type="scientific">Sphingobacterium populi</name>
    <dbReference type="NCBI Taxonomy" id="1812824"/>
    <lineage>
        <taxon>Bacteria</taxon>
        <taxon>Pseudomonadati</taxon>
        <taxon>Bacteroidota</taxon>
        <taxon>Sphingobacteriia</taxon>
        <taxon>Sphingobacteriales</taxon>
        <taxon>Sphingobacteriaceae</taxon>
        <taxon>Sphingobacterium</taxon>
    </lineage>
</organism>
<dbReference type="InterPro" id="IPR033395">
    <property type="entry name" value="DUF5106"/>
</dbReference>
<dbReference type="InterPro" id="IPR036249">
    <property type="entry name" value="Thioredoxin-like_sf"/>
</dbReference>
<protein>
    <submittedName>
        <fullName evidence="2">DUF5106 domain-containing protein</fullName>
    </submittedName>
</protein>
<evidence type="ECO:0000313" key="3">
    <source>
        <dbReference type="Proteomes" id="UP001597418"/>
    </source>
</evidence>
<comment type="caution">
    <text evidence="2">The sequence shown here is derived from an EMBL/GenBank/DDBJ whole genome shotgun (WGS) entry which is preliminary data.</text>
</comment>
<dbReference type="SUPFAM" id="SSF52833">
    <property type="entry name" value="Thioredoxin-like"/>
    <property type="match status" value="1"/>
</dbReference>
<dbReference type="Gene3D" id="3.40.30.10">
    <property type="entry name" value="Glutaredoxin"/>
    <property type="match status" value="1"/>
</dbReference>
<evidence type="ECO:0000259" key="1">
    <source>
        <dbReference type="PROSITE" id="PS51352"/>
    </source>
</evidence>
<dbReference type="RefSeq" id="WP_066756175.1">
    <property type="nucleotide sequence ID" value="NZ_JBHUMB010000006.1"/>
</dbReference>
<evidence type="ECO:0000313" key="2">
    <source>
        <dbReference type="EMBL" id="MFD2743247.1"/>
    </source>
</evidence>
<reference evidence="3" key="1">
    <citation type="journal article" date="2019" name="Int. J. Syst. Evol. Microbiol.">
        <title>The Global Catalogue of Microorganisms (GCM) 10K type strain sequencing project: providing services to taxonomists for standard genome sequencing and annotation.</title>
        <authorList>
            <consortium name="The Broad Institute Genomics Platform"/>
            <consortium name="The Broad Institute Genome Sequencing Center for Infectious Disease"/>
            <person name="Wu L."/>
            <person name="Ma J."/>
        </authorList>
    </citation>
    <scope>NUCLEOTIDE SEQUENCE [LARGE SCALE GENOMIC DNA]</scope>
    <source>
        <strain evidence="3">KCTC 42247</strain>
    </source>
</reference>
<feature type="domain" description="Thioredoxin" evidence="1">
    <location>
        <begin position="151"/>
        <end position="291"/>
    </location>
</feature>
<name>A0ABW5UEY2_9SPHI</name>
<sequence length="292" mass="33726">MTTHWVYCIVLLILFSTSCKQQKEKSEQQQGEGQKPAVTLFWDKYNLEDTVAIVRPEIGEQAIVDFITIAQQSDSKESVAALKKMLQRASQTPAVLEFFVENFGKYLYNPNSSMYNEELYLPVLEFMAQNEDIPQYEKQRFEQRLALIRRNNAGTKATNFVFQTPDGKRHDMYSQEAPYTLLFFYEPGCGGCASAIENLQPELTVQEWIRRGDLQILAIYATAEYSLWKDYQQYIPPLWINGINTDRSIIADNLYDLKASPTFYLLDSNKVVLLKDRNLAENILYLGQFLGQ</sequence>
<proteinExistence type="predicted"/>
<dbReference type="PROSITE" id="PS51352">
    <property type="entry name" value="THIOREDOXIN_2"/>
    <property type="match status" value="1"/>
</dbReference>
<dbReference type="InterPro" id="IPR013766">
    <property type="entry name" value="Thioredoxin_domain"/>
</dbReference>
<dbReference type="EMBL" id="JBHUMB010000006">
    <property type="protein sequence ID" value="MFD2743247.1"/>
    <property type="molecule type" value="Genomic_DNA"/>
</dbReference>